<name>A0AAP2RJ00_9FIRM</name>
<dbReference type="InterPro" id="IPR046335">
    <property type="entry name" value="LacI/GalR-like_sensor"/>
</dbReference>
<dbReference type="GO" id="GO:0003700">
    <property type="term" value="F:DNA-binding transcription factor activity"/>
    <property type="evidence" value="ECO:0007669"/>
    <property type="project" value="TreeGrafter"/>
</dbReference>
<keyword evidence="7" id="KW-1185">Reference proteome</keyword>
<dbReference type="RefSeq" id="WP_231062202.1">
    <property type="nucleotide sequence ID" value="NZ_JAJNOR010000003.1"/>
</dbReference>
<reference evidence="6 7" key="1">
    <citation type="submission" date="2021-11" db="EMBL/GenBank/DDBJ databases">
        <title>Lacrimispora sp. nov. NSJ-141 isolated from human feces.</title>
        <authorList>
            <person name="Abdugheni R."/>
        </authorList>
    </citation>
    <scope>NUCLEOTIDE SEQUENCE [LARGE SCALE GENOMIC DNA]</scope>
    <source>
        <strain evidence="6 7">NSJ-141</strain>
    </source>
</reference>
<evidence type="ECO:0000313" key="6">
    <source>
        <dbReference type="EMBL" id="MCD2492304.1"/>
    </source>
</evidence>
<proteinExistence type="predicted"/>
<gene>
    <name evidence="6" type="ORF">LQE92_06620</name>
</gene>
<dbReference type="SUPFAM" id="SSF53822">
    <property type="entry name" value="Periplasmic binding protein-like I"/>
    <property type="match status" value="1"/>
</dbReference>
<keyword evidence="2" id="KW-0238">DNA-binding</keyword>
<dbReference type="AlphaFoldDB" id="A0AAP2RJ00"/>
<keyword evidence="1" id="KW-0805">Transcription regulation</keyword>
<accession>A0AAP2RJ00</accession>
<evidence type="ECO:0000256" key="3">
    <source>
        <dbReference type="ARBA" id="ARBA00023163"/>
    </source>
</evidence>
<feature type="domain" description="HTH lacI-type" evidence="4">
    <location>
        <begin position="10"/>
        <end position="64"/>
    </location>
</feature>
<dbReference type="Gene3D" id="3.40.50.2300">
    <property type="match status" value="2"/>
</dbReference>
<evidence type="ECO:0000256" key="1">
    <source>
        <dbReference type="ARBA" id="ARBA00023015"/>
    </source>
</evidence>
<dbReference type="EMBL" id="JAJNOR010000003">
    <property type="protein sequence ID" value="MCD2492304.1"/>
    <property type="molecule type" value="Genomic_DNA"/>
</dbReference>
<keyword evidence="3" id="KW-0804">Transcription</keyword>
<dbReference type="CDD" id="cd01392">
    <property type="entry name" value="HTH_LacI"/>
    <property type="match status" value="1"/>
</dbReference>
<dbReference type="CDD" id="cd06267">
    <property type="entry name" value="PBP1_LacI_sugar_binding-like"/>
    <property type="match status" value="1"/>
</dbReference>
<dbReference type="InterPro" id="IPR028082">
    <property type="entry name" value="Peripla_BP_I"/>
</dbReference>
<dbReference type="Proteomes" id="UP001299265">
    <property type="component" value="Unassembled WGS sequence"/>
</dbReference>
<sequence>MDRDRGSRDVTIKDVAKRAGVAISTVSRVLNGLDKVSPKTEKKVKEAVEELGYVQNGLAVSMVTGQTRTIMMVVPDFTNDFNGAVIQGAEEYLKEQGYTMLIFSTKDFKEEDFENLYRRFSKLVDGVLVVPANPDDMDYGRWEKPLVLIDCYRPGQDYYTVEIDNAKGGYLLARELLLNGHTHIGLVGGIPGASLGGQRIAGFERAMKEYGVPIDKRLMMRGLHFEDTGYRGMKKLWDLPDRLRPTGVIAVNNLTCIGCMEALSERGAVIGQDISLVGFDDHLLARYSVPGITVIVRPTIEMGREGAKLLVQQLRKEEIGQKRVVMEIELKRRNSVKRLLV</sequence>
<dbReference type="InterPro" id="IPR010982">
    <property type="entry name" value="Lambda_DNA-bd_dom_sf"/>
</dbReference>
<dbReference type="PRINTS" id="PR00036">
    <property type="entry name" value="HTHLACI"/>
</dbReference>
<dbReference type="GO" id="GO:0000976">
    <property type="term" value="F:transcription cis-regulatory region binding"/>
    <property type="evidence" value="ECO:0007669"/>
    <property type="project" value="TreeGrafter"/>
</dbReference>
<dbReference type="InterPro" id="IPR001387">
    <property type="entry name" value="Cro/C1-type_HTH"/>
</dbReference>
<dbReference type="Gene3D" id="1.10.260.40">
    <property type="entry name" value="lambda repressor-like DNA-binding domains"/>
    <property type="match status" value="1"/>
</dbReference>
<dbReference type="SMART" id="SM00354">
    <property type="entry name" value="HTH_LACI"/>
    <property type="match status" value="1"/>
</dbReference>
<dbReference type="SUPFAM" id="SSF47413">
    <property type="entry name" value="lambda repressor-like DNA-binding domains"/>
    <property type="match status" value="1"/>
</dbReference>
<feature type="domain" description="HTH cro/C1-type" evidence="5">
    <location>
        <begin position="5"/>
        <end position="54"/>
    </location>
</feature>
<comment type="caution">
    <text evidence="6">The sequence shown here is derived from an EMBL/GenBank/DDBJ whole genome shotgun (WGS) entry which is preliminary data.</text>
</comment>
<evidence type="ECO:0000259" key="4">
    <source>
        <dbReference type="PROSITE" id="PS50932"/>
    </source>
</evidence>
<evidence type="ECO:0000313" key="7">
    <source>
        <dbReference type="Proteomes" id="UP001299265"/>
    </source>
</evidence>
<evidence type="ECO:0000259" key="5">
    <source>
        <dbReference type="PROSITE" id="PS50943"/>
    </source>
</evidence>
<dbReference type="PANTHER" id="PTHR30146">
    <property type="entry name" value="LACI-RELATED TRANSCRIPTIONAL REPRESSOR"/>
    <property type="match status" value="1"/>
</dbReference>
<organism evidence="6 7">
    <name type="scientific">Lientehia hominis</name>
    <dbReference type="NCBI Taxonomy" id="2897778"/>
    <lineage>
        <taxon>Bacteria</taxon>
        <taxon>Bacillati</taxon>
        <taxon>Bacillota</taxon>
        <taxon>Clostridia</taxon>
        <taxon>Lachnospirales</taxon>
        <taxon>Lachnospiraceae</taxon>
        <taxon>Lientehia</taxon>
    </lineage>
</organism>
<dbReference type="InterPro" id="IPR000843">
    <property type="entry name" value="HTH_LacI"/>
</dbReference>
<dbReference type="PANTHER" id="PTHR30146:SF109">
    <property type="entry name" value="HTH-TYPE TRANSCRIPTIONAL REGULATOR GALS"/>
    <property type="match status" value="1"/>
</dbReference>
<dbReference type="PROSITE" id="PS50943">
    <property type="entry name" value="HTH_CROC1"/>
    <property type="match status" value="1"/>
</dbReference>
<evidence type="ECO:0000256" key="2">
    <source>
        <dbReference type="ARBA" id="ARBA00023125"/>
    </source>
</evidence>
<protein>
    <submittedName>
        <fullName evidence="6">LacI family transcriptional regulator</fullName>
    </submittedName>
</protein>
<dbReference type="Pfam" id="PF00356">
    <property type="entry name" value="LacI"/>
    <property type="match status" value="1"/>
</dbReference>
<dbReference type="PROSITE" id="PS50932">
    <property type="entry name" value="HTH_LACI_2"/>
    <property type="match status" value="1"/>
</dbReference>
<dbReference type="Pfam" id="PF13377">
    <property type="entry name" value="Peripla_BP_3"/>
    <property type="match status" value="1"/>
</dbReference>